<reference evidence="10 11" key="1">
    <citation type="journal article" date="2016" name="Nat. Commun.">
        <title>Thousands of microbial genomes shed light on interconnected biogeochemical processes in an aquifer system.</title>
        <authorList>
            <person name="Anantharaman K."/>
            <person name="Brown C.T."/>
            <person name="Hug L.A."/>
            <person name="Sharon I."/>
            <person name="Castelle C.J."/>
            <person name="Probst A.J."/>
            <person name="Thomas B.C."/>
            <person name="Singh A."/>
            <person name="Wilkins M.J."/>
            <person name="Karaoz U."/>
            <person name="Brodie E.L."/>
            <person name="Williams K.H."/>
            <person name="Hubbard S.S."/>
            <person name="Banfield J.F."/>
        </authorList>
    </citation>
    <scope>NUCLEOTIDE SEQUENCE [LARGE SCALE GENOMIC DNA]</scope>
</reference>
<dbReference type="HAMAP" id="MF_01306_B">
    <property type="entry name" value="Ribosomal_uS4_B"/>
    <property type="match status" value="1"/>
</dbReference>
<comment type="subunit">
    <text evidence="7">Part of the 30S ribosomal subunit. Contacts protein S5. The interaction surface between S4 and S5 is involved in control of translational fidelity.</text>
</comment>
<keyword evidence="2 7" id="KW-0699">rRNA-binding</keyword>
<evidence type="ECO:0000259" key="8">
    <source>
        <dbReference type="SMART" id="SM00363"/>
    </source>
</evidence>
<dbReference type="InterPro" id="IPR036986">
    <property type="entry name" value="S4_RNA-bd_sf"/>
</dbReference>
<dbReference type="Pfam" id="PF00163">
    <property type="entry name" value="Ribosomal_S4"/>
    <property type="match status" value="1"/>
</dbReference>
<dbReference type="Pfam" id="PF01479">
    <property type="entry name" value="S4"/>
    <property type="match status" value="1"/>
</dbReference>
<evidence type="ECO:0000256" key="7">
    <source>
        <dbReference type="HAMAP-Rule" id="MF_01306"/>
    </source>
</evidence>
<dbReference type="GO" id="GO:0006412">
    <property type="term" value="P:translation"/>
    <property type="evidence" value="ECO:0007669"/>
    <property type="project" value="UniProtKB-UniRule"/>
</dbReference>
<name>A0A1G2TGW9_9BACT</name>
<sequence length="203" mass="22486">MNMKIGPKYKIARRLGAPIFEKTQTAKYALSLSRKEKTGPRRGRQKSEYGTALIEKQKARLSYGLTERQFRVYVDKALSSATPVQKLFALLETRLDNVLYRAGLAKTRAGARQMASHGHTLVNGKKVTIPSIHLTAGDVVSLRAGSADSPLFGEAVERMKALTVPEWLTADPEKKTVAVAGEPVYLPSEHLFDLGVVIEFYNR</sequence>
<dbReference type="SMART" id="SM01390">
    <property type="entry name" value="Ribosomal_S4"/>
    <property type="match status" value="1"/>
</dbReference>
<comment type="function">
    <text evidence="7">One of the primary rRNA binding proteins, it binds directly to 16S rRNA where it nucleates assembly of the body of the 30S subunit.</text>
</comment>
<dbReference type="CDD" id="cd00165">
    <property type="entry name" value="S4"/>
    <property type="match status" value="1"/>
</dbReference>
<dbReference type="InterPro" id="IPR022801">
    <property type="entry name" value="Ribosomal_uS4"/>
</dbReference>
<dbReference type="EMBL" id="MHVS01000005">
    <property type="protein sequence ID" value="OHA96546.1"/>
    <property type="molecule type" value="Genomic_DNA"/>
</dbReference>
<dbReference type="PROSITE" id="PS50889">
    <property type="entry name" value="S4"/>
    <property type="match status" value="1"/>
</dbReference>
<dbReference type="Gene3D" id="1.10.1050.10">
    <property type="entry name" value="Ribosomal Protein S4 Delta 41, Chain A, domain 1"/>
    <property type="match status" value="1"/>
</dbReference>
<dbReference type="NCBIfam" id="NF003717">
    <property type="entry name" value="PRK05327.1"/>
    <property type="match status" value="1"/>
</dbReference>
<evidence type="ECO:0000256" key="5">
    <source>
        <dbReference type="ARBA" id="ARBA00023274"/>
    </source>
</evidence>
<keyword evidence="4 7" id="KW-0689">Ribosomal protein</keyword>
<protein>
    <recommendedName>
        <fullName evidence="6 7">Small ribosomal subunit protein uS4</fullName>
    </recommendedName>
</protein>
<dbReference type="PANTHER" id="PTHR11831">
    <property type="entry name" value="30S 40S RIBOSOMAL PROTEIN"/>
    <property type="match status" value="1"/>
</dbReference>
<dbReference type="GO" id="GO:0042274">
    <property type="term" value="P:ribosomal small subunit biogenesis"/>
    <property type="evidence" value="ECO:0007669"/>
    <property type="project" value="TreeGrafter"/>
</dbReference>
<feature type="domain" description="RNA-binding S4" evidence="8">
    <location>
        <begin position="93"/>
        <end position="158"/>
    </location>
</feature>
<dbReference type="SMART" id="SM00363">
    <property type="entry name" value="S4"/>
    <property type="match status" value="1"/>
</dbReference>
<keyword evidence="3 7" id="KW-0694">RNA-binding</keyword>
<keyword evidence="5 7" id="KW-0687">Ribonucleoprotein</keyword>
<evidence type="ECO:0000313" key="11">
    <source>
        <dbReference type="Proteomes" id="UP000177279"/>
    </source>
</evidence>
<dbReference type="PANTHER" id="PTHR11831:SF4">
    <property type="entry name" value="SMALL RIBOSOMAL SUBUNIT PROTEIN US4M"/>
    <property type="match status" value="1"/>
</dbReference>
<dbReference type="InterPro" id="IPR002942">
    <property type="entry name" value="S4_RNA-bd"/>
</dbReference>
<dbReference type="GO" id="GO:0019843">
    <property type="term" value="F:rRNA binding"/>
    <property type="evidence" value="ECO:0007669"/>
    <property type="project" value="UniProtKB-UniRule"/>
</dbReference>
<dbReference type="GO" id="GO:0003735">
    <property type="term" value="F:structural constituent of ribosome"/>
    <property type="evidence" value="ECO:0007669"/>
    <property type="project" value="InterPro"/>
</dbReference>
<dbReference type="SUPFAM" id="SSF55174">
    <property type="entry name" value="Alpha-L RNA-binding motif"/>
    <property type="match status" value="1"/>
</dbReference>
<dbReference type="InterPro" id="IPR001912">
    <property type="entry name" value="Ribosomal_uS4_N"/>
</dbReference>
<evidence type="ECO:0000256" key="6">
    <source>
        <dbReference type="ARBA" id="ARBA00035254"/>
    </source>
</evidence>
<feature type="domain" description="Small ribosomal subunit protein uS4 N-terminal" evidence="9">
    <location>
        <begin position="3"/>
        <end position="92"/>
    </location>
</feature>
<proteinExistence type="inferred from homology"/>
<dbReference type="Gene3D" id="3.10.290.10">
    <property type="entry name" value="RNA-binding S4 domain"/>
    <property type="match status" value="1"/>
</dbReference>
<dbReference type="Proteomes" id="UP000177279">
    <property type="component" value="Unassembled WGS sequence"/>
</dbReference>
<organism evidence="10 11">
    <name type="scientific">Candidatus Zambryskibacteria bacterium RIFCSPHIGHO2_02_FULL_43_37</name>
    <dbReference type="NCBI Taxonomy" id="1802749"/>
    <lineage>
        <taxon>Bacteria</taxon>
        <taxon>Candidatus Zambryskiibacteriota</taxon>
    </lineage>
</organism>
<gene>
    <name evidence="7" type="primary">rpsD</name>
    <name evidence="10" type="ORF">A3D49_01585</name>
</gene>
<evidence type="ECO:0000256" key="3">
    <source>
        <dbReference type="ARBA" id="ARBA00022884"/>
    </source>
</evidence>
<dbReference type="InterPro" id="IPR005709">
    <property type="entry name" value="Ribosomal_uS4_bac-type"/>
</dbReference>
<evidence type="ECO:0000256" key="1">
    <source>
        <dbReference type="ARBA" id="ARBA00007465"/>
    </source>
</evidence>
<evidence type="ECO:0000256" key="4">
    <source>
        <dbReference type="ARBA" id="ARBA00022980"/>
    </source>
</evidence>
<comment type="caution">
    <text evidence="10">The sequence shown here is derived from an EMBL/GenBank/DDBJ whole genome shotgun (WGS) entry which is preliminary data.</text>
</comment>
<evidence type="ECO:0000259" key="9">
    <source>
        <dbReference type="SMART" id="SM01390"/>
    </source>
</evidence>
<comment type="similarity">
    <text evidence="1 7">Belongs to the universal ribosomal protein uS4 family.</text>
</comment>
<dbReference type="FunFam" id="3.10.290.10:FF:000001">
    <property type="entry name" value="30S ribosomal protein S4"/>
    <property type="match status" value="1"/>
</dbReference>
<dbReference type="GO" id="GO:0015935">
    <property type="term" value="C:small ribosomal subunit"/>
    <property type="evidence" value="ECO:0007669"/>
    <property type="project" value="InterPro"/>
</dbReference>
<evidence type="ECO:0000313" key="10">
    <source>
        <dbReference type="EMBL" id="OHA96546.1"/>
    </source>
</evidence>
<evidence type="ECO:0000256" key="2">
    <source>
        <dbReference type="ARBA" id="ARBA00022730"/>
    </source>
</evidence>
<comment type="function">
    <text evidence="7">With S5 and S12 plays an important role in translational accuracy.</text>
</comment>
<dbReference type="AlphaFoldDB" id="A0A1G2TGW9"/>
<accession>A0A1G2TGW9</accession>